<proteinExistence type="inferred from homology"/>
<dbReference type="GO" id="GO:0016020">
    <property type="term" value="C:membrane"/>
    <property type="evidence" value="ECO:0007669"/>
    <property type="project" value="InterPro"/>
</dbReference>
<keyword evidence="9" id="KW-0902">Two-component regulatory system</keyword>
<dbReference type="SUPFAM" id="SSF47384">
    <property type="entry name" value="Homodimeric domain of signal transducing histidine kinase"/>
    <property type="match status" value="1"/>
</dbReference>
<evidence type="ECO:0000256" key="8">
    <source>
        <dbReference type="ARBA" id="ARBA00022840"/>
    </source>
</evidence>
<dbReference type="SUPFAM" id="SSF52172">
    <property type="entry name" value="CheY-like"/>
    <property type="match status" value="1"/>
</dbReference>
<evidence type="ECO:0000256" key="1">
    <source>
        <dbReference type="ARBA" id="ARBA00000085"/>
    </source>
</evidence>
<evidence type="ECO:0000259" key="15">
    <source>
        <dbReference type="PROSITE" id="PS50110"/>
    </source>
</evidence>
<evidence type="ECO:0000259" key="14">
    <source>
        <dbReference type="PROSITE" id="PS50109"/>
    </source>
</evidence>
<evidence type="ECO:0000313" key="17">
    <source>
        <dbReference type="Proteomes" id="UP000441354"/>
    </source>
</evidence>
<feature type="transmembrane region" description="Helical" evidence="13">
    <location>
        <begin position="197"/>
        <end position="216"/>
    </location>
</feature>
<dbReference type="InterPro" id="IPR036097">
    <property type="entry name" value="HisK_dim/P_sf"/>
</dbReference>
<comment type="caution">
    <text evidence="16">The sequence shown here is derived from an EMBL/GenBank/DDBJ whole genome shotgun (WGS) entry which is preliminary data.</text>
</comment>
<dbReference type="RefSeq" id="WP_151575588.1">
    <property type="nucleotide sequence ID" value="NZ_WBOT01000007.1"/>
</dbReference>
<dbReference type="InterPro" id="IPR004358">
    <property type="entry name" value="Sig_transdc_His_kin-like_C"/>
</dbReference>
<feature type="transmembrane region" description="Helical" evidence="13">
    <location>
        <begin position="370"/>
        <end position="389"/>
    </location>
</feature>
<dbReference type="InterPro" id="IPR036890">
    <property type="entry name" value="HATPase_C_sf"/>
</dbReference>
<keyword evidence="13" id="KW-0472">Membrane</keyword>
<dbReference type="FunFam" id="3.30.565.10:FF:000010">
    <property type="entry name" value="Sensor histidine kinase RcsC"/>
    <property type="match status" value="1"/>
</dbReference>
<evidence type="ECO:0000256" key="2">
    <source>
        <dbReference type="ARBA" id="ARBA00006402"/>
    </source>
</evidence>
<comment type="catalytic activity">
    <reaction evidence="1">
        <text>ATP + protein L-histidine = ADP + protein N-phospho-L-histidine.</text>
        <dbReference type="EC" id="2.7.13.3"/>
    </reaction>
</comment>
<gene>
    <name evidence="16" type="ORF">F7732_18610</name>
</gene>
<feature type="modified residue" description="4-aspartylphosphate" evidence="11">
    <location>
        <position position="715"/>
    </location>
</feature>
<keyword evidence="13" id="KW-0812">Transmembrane</keyword>
<dbReference type="InterPro" id="IPR005467">
    <property type="entry name" value="His_kinase_dom"/>
</dbReference>
<dbReference type="InterPro" id="IPR003661">
    <property type="entry name" value="HisK_dim/P_dom"/>
</dbReference>
<protein>
    <recommendedName>
        <fullName evidence="10">Circadian input-output histidine kinase CikA</fullName>
        <ecNumber evidence="3">2.7.13.3</ecNumber>
    </recommendedName>
</protein>
<evidence type="ECO:0000313" key="16">
    <source>
        <dbReference type="EMBL" id="KAB2330659.1"/>
    </source>
</evidence>
<dbReference type="EMBL" id="WBOT01000007">
    <property type="protein sequence ID" value="KAB2330659.1"/>
    <property type="molecule type" value="Genomic_DNA"/>
</dbReference>
<reference evidence="16 17" key="1">
    <citation type="journal article" date="2014" name="Arch. Microbiol.">
        <title>Bacillus mesophilum sp. nov., strain IITR-54T, a novel 4-chlorobiphenyl dechlorinating bacterium.</title>
        <authorList>
            <person name="Manickam N."/>
            <person name="Singh N.K."/>
            <person name="Bajaj A."/>
            <person name="Kumar R.M."/>
            <person name="Kaur G."/>
            <person name="Kaur N."/>
            <person name="Bala M."/>
            <person name="Kumar A."/>
            <person name="Mayilraj S."/>
        </authorList>
    </citation>
    <scope>NUCLEOTIDE SEQUENCE [LARGE SCALE GENOMIC DNA]</scope>
    <source>
        <strain evidence="16 17">IITR-54</strain>
    </source>
</reference>
<dbReference type="PRINTS" id="PR00344">
    <property type="entry name" value="BCTRLSENSOR"/>
</dbReference>
<dbReference type="Gene3D" id="3.30.565.10">
    <property type="entry name" value="Histidine kinase-like ATPase, C-terminal domain"/>
    <property type="match status" value="2"/>
</dbReference>
<evidence type="ECO:0000256" key="9">
    <source>
        <dbReference type="ARBA" id="ARBA00023012"/>
    </source>
</evidence>
<dbReference type="SMART" id="SM00388">
    <property type="entry name" value="HisKA"/>
    <property type="match status" value="1"/>
</dbReference>
<feature type="region of interest" description="Disordered" evidence="12">
    <location>
        <begin position="637"/>
        <end position="657"/>
    </location>
</feature>
<dbReference type="SMART" id="SM00448">
    <property type="entry name" value="REC"/>
    <property type="match status" value="1"/>
</dbReference>
<dbReference type="Pfam" id="PF00512">
    <property type="entry name" value="HisKA"/>
    <property type="match status" value="1"/>
</dbReference>
<keyword evidence="4 11" id="KW-0597">Phosphoprotein</keyword>
<dbReference type="SUPFAM" id="SSF55874">
    <property type="entry name" value="ATPase domain of HSP90 chaperone/DNA topoisomerase II/histidine kinase"/>
    <property type="match status" value="2"/>
</dbReference>
<dbReference type="Proteomes" id="UP000441354">
    <property type="component" value="Unassembled WGS sequence"/>
</dbReference>
<evidence type="ECO:0000256" key="12">
    <source>
        <dbReference type="SAM" id="MobiDB-lite"/>
    </source>
</evidence>
<evidence type="ECO:0000256" key="4">
    <source>
        <dbReference type="ARBA" id="ARBA00022553"/>
    </source>
</evidence>
<dbReference type="PANTHER" id="PTHR43047">
    <property type="entry name" value="TWO-COMPONENT HISTIDINE PROTEIN KINASE"/>
    <property type="match status" value="1"/>
</dbReference>
<dbReference type="SUPFAM" id="SSF49785">
    <property type="entry name" value="Galactose-binding domain-like"/>
    <property type="match status" value="1"/>
</dbReference>
<dbReference type="AlphaFoldDB" id="A0A7V7RJ17"/>
<dbReference type="InterPro" id="IPR001789">
    <property type="entry name" value="Sig_transdc_resp-reg_receiver"/>
</dbReference>
<evidence type="ECO:0000256" key="11">
    <source>
        <dbReference type="PROSITE-ProRule" id="PRU00169"/>
    </source>
</evidence>
<evidence type="ECO:0000256" key="13">
    <source>
        <dbReference type="SAM" id="Phobius"/>
    </source>
</evidence>
<evidence type="ECO:0000256" key="10">
    <source>
        <dbReference type="ARBA" id="ARBA00074306"/>
    </source>
</evidence>
<comment type="similarity">
    <text evidence="2">In the N-terminal section; belongs to the phytochrome family.</text>
</comment>
<dbReference type="PROSITE" id="PS50109">
    <property type="entry name" value="HIS_KIN"/>
    <property type="match status" value="1"/>
</dbReference>
<dbReference type="GO" id="GO:0000155">
    <property type="term" value="F:phosphorelay sensor kinase activity"/>
    <property type="evidence" value="ECO:0007669"/>
    <property type="project" value="InterPro"/>
</dbReference>
<dbReference type="InterPro" id="IPR003594">
    <property type="entry name" value="HATPase_dom"/>
</dbReference>
<keyword evidence="13" id="KW-1133">Transmembrane helix</keyword>
<keyword evidence="6" id="KW-0547">Nucleotide-binding</keyword>
<dbReference type="InterPro" id="IPR010559">
    <property type="entry name" value="Sig_transdc_His_kin_internal"/>
</dbReference>
<feature type="domain" description="Response regulatory" evidence="15">
    <location>
        <begin position="667"/>
        <end position="782"/>
    </location>
</feature>
<sequence length="992" mass="112523">MKKKNLFLLVGFFVVLLILARALWIMFVFNTSVPQANGVNGIVHLNHLTQSEIALGGQWEFYSDEYIISTGSFSEGRKEIVTVEDMWYSSGGYGTYRIMINHRQGENANELYSIRFPSVRAKTAIYINGQYLGGSGNAIPESTPYDVQFLLNGEHTEVVVHVEDLGVDMKKNSGGGILFGKSEFVERSIQLSSLSQIAVVVVFLLHGLYVFLLYLIGFRNRALLFFVMLMLSASLMVLISDNRLLLSVLPMTYAELIKSIFFIYTCTALFLFLFIKYFLFDYKLPKLFNYYPYICVIYIFFIITVPVHLILNYSFFLGVILFISGLAALIQFARLVISGREDVVFLFFAAAAVLNNVFWSILKYRITVDYHFYPFDIMAAVILFSVFWLKSYVRKVRETEILSSELLKSNKQKDDFLANTSHELRNPLHGILGITESLLKKEENTDLQLILNIGRKMSLLLDDLLDFTRLKEKGILLHIERVRLDSAATGVIDMLKHMNTGKELEIKMSIDGNFPSVAADERRLIQILYNLVHNALKFTETGSVEIRAQHDETKATIYITDTGIGMDEELQKRIFKPYEQGDPSITSIGGGIGLGLSICKELINLHKGELSVRSILGEGTTFSFTLPVAGRDESFAHRPSAIKQRKSKESTPKLPAGARVEQGRSASILVVDDDPVNGKVLADLLSSEEYNLTTAVSGEDAIKLLNQKWDLIISDVMMPKMSGYELTRRIRERYSISDLPILLLTARNRPEDMYAGFQAGANDYVAKPVEMIELQARVDALVHLKLSVQEHLRLEAAWLQAQIRPHFLFNTLNTILYLQEENPDKMREMLEAFIIYLQSSFDFQNSMRLVPIQYELELVKAYLFIQQERFQEKLEVNWEVEEDLHVMIPPLSIQPIVENALQHGILPGKNRGKLLISIARESEGVNITISDNGIGMTKQRMAEIFSDDRQKNRGVGVCNTNMRLKKLYGTGLQMTSSLGQGTTISFKVKNER</sequence>
<evidence type="ECO:0000256" key="7">
    <source>
        <dbReference type="ARBA" id="ARBA00022777"/>
    </source>
</evidence>
<dbReference type="Pfam" id="PF00072">
    <property type="entry name" value="Response_reg"/>
    <property type="match status" value="1"/>
</dbReference>
<keyword evidence="8" id="KW-0067">ATP-binding</keyword>
<feature type="transmembrane region" description="Helical" evidence="13">
    <location>
        <begin position="223"/>
        <end position="240"/>
    </location>
</feature>
<feature type="transmembrane region" description="Helical" evidence="13">
    <location>
        <begin position="344"/>
        <end position="364"/>
    </location>
</feature>
<feature type="transmembrane region" description="Helical" evidence="13">
    <location>
        <begin position="315"/>
        <end position="337"/>
    </location>
</feature>
<dbReference type="CDD" id="cd00082">
    <property type="entry name" value="HisKA"/>
    <property type="match status" value="1"/>
</dbReference>
<dbReference type="Gene3D" id="1.10.287.130">
    <property type="match status" value="1"/>
</dbReference>
<accession>A0A7V7RJ17</accession>
<keyword evidence="5" id="KW-0808">Transferase</keyword>
<feature type="transmembrane region" description="Helical" evidence="13">
    <location>
        <begin position="260"/>
        <end position="279"/>
    </location>
</feature>
<dbReference type="PROSITE" id="PS50110">
    <property type="entry name" value="RESPONSE_REGULATORY"/>
    <property type="match status" value="1"/>
</dbReference>
<dbReference type="OrthoDB" id="9809348at2"/>
<keyword evidence="7" id="KW-0418">Kinase</keyword>
<organism evidence="16 17">
    <name type="scientific">Bacillus mesophilum</name>
    <dbReference type="NCBI Taxonomy" id="1071718"/>
    <lineage>
        <taxon>Bacteria</taxon>
        <taxon>Bacillati</taxon>
        <taxon>Bacillota</taxon>
        <taxon>Bacilli</taxon>
        <taxon>Bacillales</taxon>
        <taxon>Bacillaceae</taxon>
        <taxon>Bacillus</taxon>
    </lineage>
</organism>
<dbReference type="Pfam" id="PF06580">
    <property type="entry name" value="His_kinase"/>
    <property type="match status" value="1"/>
</dbReference>
<dbReference type="InterPro" id="IPR008979">
    <property type="entry name" value="Galactose-bd-like_sf"/>
</dbReference>
<dbReference type="Gene3D" id="3.40.50.2300">
    <property type="match status" value="1"/>
</dbReference>
<dbReference type="CDD" id="cd17574">
    <property type="entry name" value="REC_OmpR"/>
    <property type="match status" value="1"/>
</dbReference>
<feature type="transmembrane region" description="Helical" evidence="13">
    <location>
        <begin position="291"/>
        <end position="309"/>
    </location>
</feature>
<evidence type="ECO:0000256" key="5">
    <source>
        <dbReference type="ARBA" id="ARBA00022679"/>
    </source>
</evidence>
<dbReference type="SMART" id="SM00387">
    <property type="entry name" value="HATPase_c"/>
    <property type="match status" value="2"/>
</dbReference>
<keyword evidence="17" id="KW-1185">Reference proteome</keyword>
<evidence type="ECO:0000256" key="6">
    <source>
        <dbReference type="ARBA" id="ARBA00022741"/>
    </source>
</evidence>
<dbReference type="GO" id="GO:0005524">
    <property type="term" value="F:ATP binding"/>
    <property type="evidence" value="ECO:0007669"/>
    <property type="project" value="UniProtKB-KW"/>
</dbReference>
<evidence type="ECO:0000256" key="3">
    <source>
        <dbReference type="ARBA" id="ARBA00012438"/>
    </source>
</evidence>
<name>A0A7V7RJ17_9BACI</name>
<dbReference type="Gene3D" id="2.60.120.260">
    <property type="entry name" value="Galactose-binding domain-like"/>
    <property type="match status" value="1"/>
</dbReference>
<feature type="domain" description="Histidine kinase" evidence="14">
    <location>
        <begin position="419"/>
        <end position="630"/>
    </location>
</feature>
<dbReference type="InterPro" id="IPR011006">
    <property type="entry name" value="CheY-like_superfamily"/>
</dbReference>
<dbReference type="Pfam" id="PF02518">
    <property type="entry name" value="HATPase_c"/>
    <property type="match status" value="2"/>
</dbReference>
<dbReference type="EC" id="2.7.13.3" evidence="3"/>